<feature type="compositionally biased region" description="Basic and acidic residues" evidence="1">
    <location>
        <begin position="13"/>
        <end position="22"/>
    </location>
</feature>
<gene>
    <name evidence="2" type="ORF">DC496_06710</name>
</gene>
<dbReference type="Proteomes" id="UP001169990">
    <property type="component" value="Unassembled WGS sequence"/>
</dbReference>
<accession>A0AAW7LH02</accession>
<evidence type="ECO:0000313" key="2">
    <source>
        <dbReference type="EMBL" id="MDN4188034.1"/>
    </source>
</evidence>
<proteinExistence type="predicted"/>
<dbReference type="AlphaFoldDB" id="A0AAW7LH02"/>
<organism evidence="2 3">
    <name type="scientific">Bifidobacterium breve</name>
    <dbReference type="NCBI Taxonomy" id="1685"/>
    <lineage>
        <taxon>Bacteria</taxon>
        <taxon>Bacillati</taxon>
        <taxon>Actinomycetota</taxon>
        <taxon>Actinomycetes</taxon>
        <taxon>Bifidobacteriales</taxon>
        <taxon>Bifidobacteriaceae</taxon>
        <taxon>Bifidobacterium</taxon>
    </lineage>
</organism>
<sequence length="67" mass="7350">MKTPRPASQAGQNHDKAEEKPRLLALSEVKPRADHESTSLLSPSEAKPRSNRENALLTTSQRSKNAS</sequence>
<evidence type="ECO:0000256" key="1">
    <source>
        <dbReference type="SAM" id="MobiDB-lite"/>
    </source>
</evidence>
<feature type="compositionally biased region" description="Polar residues" evidence="1">
    <location>
        <begin position="56"/>
        <end position="67"/>
    </location>
</feature>
<comment type="caution">
    <text evidence="2">The sequence shown here is derived from an EMBL/GenBank/DDBJ whole genome shotgun (WGS) entry which is preliminary data.</text>
</comment>
<name>A0AAW7LH02_BIFBR</name>
<reference evidence="2" key="1">
    <citation type="submission" date="2018-05" db="EMBL/GenBank/DDBJ databases">
        <authorList>
            <person name="Kondepudi K.K."/>
            <person name="Singh S."/>
            <person name="Chaudhry V."/>
            <person name="Mantri S."/>
            <person name="Bhadada S."/>
            <person name="Bishnoi M."/>
            <person name="Kaur J."/>
            <person name="Sharma S."/>
            <person name="Bhatia R."/>
        </authorList>
    </citation>
    <scope>NUCLEOTIDE SEQUENCE</scope>
    <source>
        <strain evidence="2">Bif11</strain>
    </source>
</reference>
<reference evidence="2" key="2">
    <citation type="journal article" date="2022" name="3 Biotech.">
        <title>Isomaltooligosaccharides utilization and genomic characterization of human infant anti-inflammatory Bifidobacterium longum and Bifidobacterium breve strains.</title>
        <authorList>
            <person name="Sharma S."/>
            <person name="Singh S."/>
            <person name="Chaudhary V."/>
            <person name="Mantri S."/>
            <person name="Chander A."/>
            <person name="Maurya R."/>
            <person name="Rajarammohan S."/>
            <person name="Singh R.P."/>
            <person name="Rishi P."/>
            <person name="Bishnoi M."/>
            <person name="Bhadada S.K."/>
            <person name="Kondepudi K.K."/>
        </authorList>
    </citation>
    <scope>NUCLEOTIDE SEQUENCE</scope>
    <source>
        <strain evidence="2">Bif11</strain>
    </source>
</reference>
<feature type="region of interest" description="Disordered" evidence="1">
    <location>
        <begin position="1"/>
        <end position="67"/>
    </location>
</feature>
<dbReference type="EMBL" id="QELD01000011">
    <property type="protein sequence ID" value="MDN4188034.1"/>
    <property type="molecule type" value="Genomic_DNA"/>
</dbReference>
<evidence type="ECO:0000313" key="3">
    <source>
        <dbReference type="Proteomes" id="UP001169990"/>
    </source>
</evidence>
<protein>
    <submittedName>
        <fullName evidence="2">Uncharacterized protein</fullName>
    </submittedName>
</protein>